<feature type="coiled-coil region" evidence="1">
    <location>
        <begin position="782"/>
        <end position="809"/>
    </location>
</feature>
<accession>B6ING7</accession>
<dbReference type="HOGENOM" id="CLU_328965_0_0_5"/>
<evidence type="ECO:0000313" key="5">
    <source>
        <dbReference type="EMBL" id="ACI99064.1"/>
    </source>
</evidence>
<feature type="domain" description="HAMP" evidence="4">
    <location>
        <begin position="204"/>
        <end position="257"/>
    </location>
</feature>
<sequence>MPLIRAGWTVRGLSAALALAAVLGGGGILAAGAFNLARFGQVSASLAALPADTAAKEASLESFRERLGQSGFLQSLWLYQSSRAAEPRAAMDAALDSAERDLRAFESRRLDASETALARDLRKLLEGYRQALAAGPEALAGPAGTLLALRHAELADRIAAFHGEREAEAAARLTPLAMQGFWLGLAAAAVAVLLALALLLLLRVRVLAPLAELRRSVEALSRGDWRGGLWGTERTDEFGALARSLEGFRRQVADLPDISVLTEEGRVRLKFDGGAGDLFQAVQDRLRDAGTALAASGTEAEQTLARMKDELEVALAQVQSLCAAVARSAGDSNREIRQSGDLLAQAAAQVRAFDARGPGGGLDGLVDNLRRNAERLAETLADTGQEVGHTLRDLTGSAADIRDSSEQARTATRTLSETIADVQTKMLAAVKVMRAAGELLTGTAGTAGADVGRIVAAVGDAEHALAAALAEATSRLDGAMGAATRRLDGVMEDAAQRLDLALDGATGRLDGALDAATRRMDDATGQIARTAGLLEERGRSNGDRMDAAIEELNTAARTVEQSARVQEDRLAPVVDRIGRIEDALGATAAELASRTGLLSKAVAEIHGLADGLAGEMERRRAEPVQAQLAEQVLDRLHETTALLTQRAEAAGGTAERLSRMLADGLDTVTLRLRDAAAELHQQSRAVATEAAAATTALETSLTAALARQEATTESLRGVADGLAPLAGLPGRSDAATAALAALAGDLGTRLAGLERVAAALGETTATLQALAERSDTAGAERAAAERAAAEAAEAAAADAAEKAAAAEAAAAAATATQAATRELGLRLAEIADQLRATATGMQGTSGLAGTAGLPGAGAAAAPRAALLPEPAAD</sequence>
<dbReference type="STRING" id="414684.RC1_1665"/>
<dbReference type="PROSITE" id="PS50885">
    <property type="entry name" value="HAMP"/>
    <property type="match status" value="1"/>
</dbReference>
<dbReference type="PANTHER" id="PTHR32089">
    <property type="entry name" value="METHYL-ACCEPTING CHEMOTAXIS PROTEIN MCPB"/>
    <property type="match status" value="1"/>
</dbReference>
<keyword evidence="1" id="KW-0175">Coiled coil</keyword>
<dbReference type="AlphaFoldDB" id="B6ING7"/>
<keyword evidence="6" id="KW-1185">Reference proteome</keyword>
<dbReference type="Proteomes" id="UP000001591">
    <property type="component" value="Chromosome"/>
</dbReference>
<evidence type="ECO:0000256" key="2">
    <source>
        <dbReference type="SAM" id="MobiDB-lite"/>
    </source>
</evidence>
<name>B6ING7_RHOCS</name>
<dbReference type="eggNOG" id="COG2770">
    <property type="taxonomic scope" value="Bacteria"/>
</dbReference>
<dbReference type="GO" id="GO:0016020">
    <property type="term" value="C:membrane"/>
    <property type="evidence" value="ECO:0007669"/>
    <property type="project" value="InterPro"/>
</dbReference>
<dbReference type="Gene3D" id="6.10.340.10">
    <property type="match status" value="1"/>
</dbReference>
<keyword evidence="3" id="KW-1133">Transmembrane helix</keyword>
<dbReference type="KEGG" id="rce:RC1_1665"/>
<dbReference type="PANTHER" id="PTHR32089:SF112">
    <property type="entry name" value="LYSOZYME-LIKE PROTEIN-RELATED"/>
    <property type="match status" value="1"/>
</dbReference>
<protein>
    <submittedName>
        <fullName evidence="5">HAMP domain protein</fullName>
    </submittedName>
</protein>
<dbReference type="SUPFAM" id="SSF158472">
    <property type="entry name" value="HAMP domain-like"/>
    <property type="match status" value="1"/>
</dbReference>
<evidence type="ECO:0000256" key="3">
    <source>
        <dbReference type="SAM" id="Phobius"/>
    </source>
</evidence>
<evidence type="ECO:0000259" key="4">
    <source>
        <dbReference type="PROSITE" id="PS50885"/>
    </source>
</evidence>
<dbReference type="EMBL" id="CP000613">
    <property type="protein sequence ID" value="ACI99064.1"/>
    <property type="molecule type" value="Genomic_DNA"/>
</dbReference>
<keyword evidence="3" id="KW-0472">Membrane</keyword>
<dbReference type="InterPro" id="IPR003660">
    <property type="entry name" value="HAMP_dom"/>
</dbReference>
<feature type="coiled-coil region" evidence="1">
    <location>
        <begin position="297"/>
        <end position="324"/>
    </location>
</feature>
<dbReference type="RefSeq" id="WP_012566849.1">
    <property type="nucleotide sequence ID" value="NC_011420.2"/>
</dbReference>
<feature type="coiled-coil region" evidence="1">
    <location>
        <begin position="88"/>
        <end position="115"/>
    </location>
</feature>
<proteinExistence type="predicted"/>
<reference evidence="5 6" key="1">
    <citation type="journal article" date="2010" name="BMC Genomics">
        <title>Metabolic flexibility revealed in the genome of the cyst-forming alpha-1 proteobacterium Rhodospirillum centenum.</title>
        <authorList>
            <person name="Lu Y.K."/>
            <person name="Marden J."/>
            <person name="Han M."/>
            <person name="Swingley W.D."/>
            <person name="Mastrian S.D."/>
            <person name="Chowdhury S.R."/>
            <person name="Hao J."/>
            <person name="Helmy T."/>
            <person name="Kim S."/>
            <person name="Kurdoglu A.A."/>
            <person name="Matthies H.J."/>
            <person name="Rollo D."/>
            <person name="Stothard P."/>
            <person name="Blankenship R.E."/>
            <person name="Bauer C.E."/>
            <person name="Touchman J.W."/>
        </authorList>
    </citation>
    <scope>NUCLEOTIDE SEQUENCE [LARGE SCALE GENOMIC DNA]</scope>
    <source>
        <strain evidence="6">ATCC 51521 / SW</strain>
    </source>
</reference>
<organism evidence="5 6">
    <name type="scientific">Rhodospirillum centenum (strain ATCC 51521 / SW)</name>
    <dbReference type="NCBI Taxonomy" id="414684"/>
    <lineage>
        <taxon>Bacteria</taxon>
        <taxon>Pseudomonadati</taxon>
        <taxon>Pseudomonadota</taxon>
        <taxon>Alphaproteobacteria</taxon>
        <taxon>Rhodospirillales</taxon>
        <taxon>Rhodospirillaceae</taxon>
        <taxon>Rhodospirillum</taxon>
    </lineage>
</organism>
<dbReference type="GO" id="GO:0007165">
    <property type="term" value="P:signal transduction"/>
    <property type="evidence" value="ECO:0007669"/>
    <property type="project" value="InterPro"/>
</dbReference>
<evidence type="ECO:0000256" key="1">
    <source>
        <dbReference type="SAM" id="Coils"/>
    </source>
</evidence>
<gene>
    <name evidence="5" type="ordered locus">RC1_1665</name>
</gene>
<keyword evidence="3" id="KW-0812">Transmembrane</keyword>
<feature type="transmembrane region" description="Helical" evidence="3">
    <location>
        <begin position="181"/>
        <end position="202"/>
    </location>
</feature>
<feature type="region of interest" description="Disordered" evidence="2">
    <location>
        <begin position="847"/>
        <end position="873"/>
    </location>
</feature>
<evidence type="ECO:0000313" key="6">
    <source>
        <dbReference type="Proteomes" id="UP000001591"/>
    </source>
</evidence>
<dbReference type="OrthoDB" id="354287at2"/>